<dbReference type="PANTHER" id="PTHR43544:SF12">
    <property type="entry name" value="NAD(P)-BINDING ROSSMANN-FOLD SUPERFAMILY PROTEIN"/>
    <property type="match status" value="1"/>
</dbReference>
<dbReference type="AlphaFoldDB" id="A0AAV1HTI9"/>
<dbReference type="InterPro" id="IPR051468">
    <property type="entry name" value="Fungal_SecMetab_SDRs"/>
</dbReference>
<dbReference type="EMBL" id="CAUYUE010000002">
    <property type="protein sequence ID" value="CAK0740440.1"/>
    <property type="molecule type" value="Genomic_DNA"/>
</dbReference>
<dbReference type="Gene3D" id="3.40.50.720">
    <property type="entry name" value="NAD(P)-binding Rossmann-like Domain"/>
    <property type="match status" value="1"/>
</dbReference>
<sequence length="292" mass="31933">MLPTCLRIHLSQTSRHLRHALQCRYYAEQSSPGETQRIALVQGASRGLGLEFVKQLLDKPNQRVIATCRNPDGAADLQNMQSGSDGRLDIVQLDCTDEKSIANAASQVSHSHQHLDLLLNVAGILHVPGKMSPETALSRVNAQNLLWNFHINAMGPVLVSKEFAPLLAKAAQVSGASKDRPAVIANLSARVGSISDNELGGWYSYRASKSAQNQLSKCMAIEFARRKQNIAVVMLHPGTVDTDLSEPFQKNVKPEKLFSRQRAVDQLLGIIEGTTMEKSGSFIAWDGQSIPF</sequence>
<dbReference type="PRINTS" id="PR00081">
    <property type="entry name" value="GDHRDH"/>
</dbReference>
<dbReference type="Proteomes" id="UP001314263">
    <property type="component" value="Unassembled WGS sequence"/>
</dbReference>
<organism evidence="1 2">
    <name type="scientific">Coccomyxa viridis</name>
    <dbReference type="NCBI Taxonomy" id="1274662"/>
    <lineage>
        <taxon>Eukaryota</taxon>
        <taxon>Viridiplantae</taxon>
        <taxon>Chlorophyta</taxon>
        <taxon>core chlorophytes</taxon>
        <taxon>Trebouxiophyceae</taxon>
        <taxon>Trebouxiophyceae incertae sedis</taxon>
        <taxon>Coccomyxaceae</taxon>
        <taxon>Coccomyxa</taxon>
    </lineage>
</organism>
<evidence type="ECO:0000313" key="1">
    <source>
        <dbReference type="EMBL" id="CAK0740440.1"/>
    </source>
</evidence>
<reference evidence="1 2" key="1">
    <citation type="submission" date="2023-10" db="EMBL/GenBank/DDBJ databases">
        <authorList>
            <person name="Maclean D."/>
            <person name="Macfadyen A."/>
        </authorList>
    </citation>
    <scope>NUCLEOTIDE SEQUENCE [LARGE SCALE GENOMIC DNA]</scope>
</reference>
<proteinExistence type="predicted"/>
<keyword evidence="2" id="KW-1185">Reference proteome</keyword>
<dbReference type="Pfam" id="PF00106">
    <property type="entry name" value="adh_short"/>
    <property type="match status" value="1"/>
</dbReference>
<dbReference type="CDD" id="cd05325">
    <property type="entry name" value="carb_red_sniffer_like_SDR_c"/>
    <property type="match status" value="1"/>
</dbReference>
<accession>A0AAV1HTI9</accession>
<evidence type="ECO:0000313" key="2">
    <source>
        <dbReference type="Proteomes" id="UP001314263"/>
    </source>
</evidence>
<dbReference type="SUPFAM" id="SSF51735">
    <property type="entry name" value="NAD(P)-binding Rossmann-fold domains"/>
    <property type="match status" value="1"/>
</dbReference>
<dbReference type="GO" id="GO:0005737">
    <property type="term" value="C:cytoplasm"/>
    <property type="evidence" value="ECO:0007669"/>
    <property type="project" value="TreeGrafter"/>
</dbReference>
<gene>
    <name evidence="1" type="ORF">CVIRNUC_001251</name>
</gene>
<dbReference type="GO" id="GO:0016491">
    <property type="term" value="F:oxidoreductase activity"/>
    <property type="evidence" value="ECO:0007669"/>
    <property type="project" value="TreeGrafter"/>
</dbReference>
<dbReference type="InterPro" id="IPR036291">
    <property type="entry name" value="NAD(P)-bd_dom_sf"/>
</dbReference>
<protein>
    <submittedName>
        <fullName evidence="1">Uncharacterized protein</fullName>
    </submittedName>
</protein>
<dbReference type="InterPro" id="IPR002347">
    <property type="entry name" value="SDR_fam"/>
</dbReference>
<name>A0AAV1HTI9_9CHLO</name>
<dbReference type="PANTHER" id="PTHR43544">
    <property type="entry name" value="SHORT-CHAIN DEHYDROGENASE/REDUCTASE"/>
    <property type="match status" value="1"/>
</dbReference>
<comment type="caution">
    <text evidence="1">The sequence shown here is derived from an EMBL/GenBank/DDBJ whole genome shotgun (WGS) entry which is preliminary data.</text>
</comment>